<dbReference type="AlphaFoldDB" id="A0A2T2WRA2"/>
<dbReference type="Pfam" id="PF04321">
    <property type="entry name" value="RmlD_sub_bind"/>
    <property type="match status" value="1"/>
</dbReference>
<keyword evidence="2" id="KW-0521">NADP</keyword>
<evidence type="ECO:0000256" key="2">
    <source>
        <dbReference type="RuleBase" id="RU364082"/>
    </source>
</evidence>
<dbReference type="PANTHER" id="PTHR10491">
    <property type="entry name" value="DTDP-4-DEHYDRORHAMNOSE REDUCTASE"/>
    <property type="match status" value="1"/>
</dbReference>
<evidence type="ECO:0000313" key="4">
    <source>
        <dbReference type="EMBL" id="PSR24759.1"/>
    </source>
</evidence>
<evidence type="ECO:0000259" key="3">
    <source>
        <dbReference type="Pfam" id="PF04321"/>
    </source>
</evidence>
<dbReference type="GO" id="GO:0008831">
    <property type="term" value="F:dTDP-4-dehydrorhamnose reductase activity"/>
    <property type="evidence" value="ECO:0007669"/>
    <property type="project" value="UniProtKB-EC"/>
</dbReference>
<proteinExistence type="inferred from homology"/>
<dbReference type="Proteomes" id="UP000242699">
    <property type="component" value="Unassembled WGS sequence"/>
</dbReference>
<dbReference type="EMBL" id="PXYT01000068">
    <property type="protein sequence ID" value="PSR24759.1"/>
    <property type="molecule type" value="Genomic_DNA"/>
</dbReference>
<comment type="caution">
    <text evidence="4">The sequence shown here is derived from an EMBL/GenBank/DDBJ whole genome shotgun (WGS) entry which is preliminary data.</text>
</comment>
<accession>A0A2T2WRA2</accession>
<organism evidence="4 5">
    <name type="scientific">Sulfobacillus benefaciens</name>
    <dbReference type="NCBI Taxonomy" id="453960"/>
    <lineage>
        <taxon>Bacteria</taxon>
        <taxon>Bacillati</taxon>
        <taxon>Bacillota</taxon>
        <taxon>Clostridia</taxon>
        <taxon>Eubacteriales</taxon>
        <taxon>Clostridiales Family XVII. Incertae Sedis</taxon>
        <taxon>Sulfobacillus</taxon>
    </lineage>
</organism>
<dbReference type="InterPro" id="IPR005913">
    <property type="entry name" value="dTDP_dehydrorham_reduct"/>
</dbReference>
<dbReference type="GO" id="GO:0019305">
    <property type="term" value="P:dTDP-rhamnose biosynthetic process"/>
    <property type="evidence" value="ECO:0007669"/>
    <property type="project" value="UniProtKB-UniPathway"/>
</dbReference>
<name>A0A2T2WRA2_9FIRM</name>
<dbReference type="Gene3D" id="3.40.50.720">
    <property type="entry name" value="NAD(P)-binding Rossmann-like Domain"/>
    <property type="match status" value="1"/>
</dbReference>
<dbReference type="InterPro" id="IPR029903">
    <property type="entry name" value="RmlD-like-bd"/>
</dbReference>
<evidence type="ECO:0000256" key="1">
    <source>
        <dbReference type="ARBA" id="ARBA00010944"/>
    </source>
</evidence>
<reference evidence="4 5" key="1">
    <citation type="journal article" date="2014" name="BMC Genomics">
        <title>Comparison of environmental and isolate Sulfobacillus genomes reveals diverse carbon, sulfur, nitrogen, and hydrogen metabolisms.</title>
        <authorList>
            <person name="Justice N.B."/>
            <person name="Norman A."/>
            <person name="Brown C.T."/>
            <person name="Singh A."/>
            <person name="Thomas B.C."/>
            <person name="Banfield J.F."/>
        </authorList>
    </citation>
    <scope>NUCLEOTIDE SEQUENCE [LARGE SCALE GENOMIC DNA]</scope>
    <source>
        <strain evidence="4">AMDSBA1</strain>
    </source>
</reference>
<sequence>MTAVKHAIIGASGQVGGYLYRTLTHLGEEVEGTYYRHPDPSLSELDIIREADVRKFFDALRPDVVWIPAAMANVDQCQNEPGESYRYNVLGPRFVAESAVKRGGRVVFFSTDYVFDGLNGPYTEEARVRPIQVYGEHKAEIEGFLLREIPHTLIIRPAWIYSRDENPRNFVYRVLEQLRAGKPIKAVTDQVNTPTPSEGLVKIAWQAVQDGFEGVLHIAGPERLTRYELTRRIARAFGYDANLVEPVTTESFHLPAPRPSNGGLITQYEAYRMEPGRDFSPIF</sequence>
<dbReference type="EC" id="1.1.1.133" evidence="2"/>
<dbReference type="UniPathway" id="UPA00124"/>
<dbReference type="InterPro" id="IPR036291">
    <property type="entry name" value="NAD(P)-bd_dom_sf"/>
</dbReference>
<comment type="pathway">
    <text evidence="2">Carbohydrate biosynthesis; dTDP-L-rhamnose biosynthesis.</text>
</comment>
<dbReference type="CDD" id="cd05254">
    <property type="entry name" value="dTDP_HR_like_SDR_e"/>
    <property type="match status" value="1"/>
</dbReference>
<keyword evidence="2" id="KW-0560">Oxidoreductase</keyword>
<feature type="domain" description="RmlD-like substrate binding" evidence="3">
    <location>
        <begin position="8"/>
        <end position="266"/>
    </location>
</feature>
<dbReference type="SUPFAM" id="SSF51735">
    <property type="entry name" value="NAD(P)-binding Rossmann-fold domains"/>
    <property type="match status" value="1"/>
</dbReference>
<comment type="similarity">
    <text evidence="1 2">Belongs to the dTDP-4-dehydrorhamnose reductase family.</text>
</comment>
<gene>
    <name evidence="4" type="ORF">C7B43_18300</name>
</gene>
<dbReference type="PANTHER" id="PTHR10491:SF4">
    <property type="entry name" value="METHIONINE ADENOSYLTRANSFERASE 2 SUBUNIT BETA"/>
    <property type="match status" value="1"/>
</dbReference>
<evidence type="ECO:0000313" key="5">
    <source>
        <dbReference type="Proteomes" id="UP000242699"/>
    </source>
</evidence>
<comment type="function">
    <text evidence="2">Catalyzes the reduction of dTDP-6-deoxy-L-lyxo-4-hexulose to yield dTDP-L-rhamnose.</text>
</comment>
<protein>
    <recommendedName>
        <fullName evidence="2">dTDP-4-dehydrorhamnose reductase</fullName>
        <ecNumber evidence="2">1.1.1.133</ecNumber>
    </recommendedName>
</protein>